<dbReference type="Gene3D" id="3.20.20.190">
    <property type="entry name" value="Phosphatidylinositol (PI) phosphodiesterase"/>
    <property type="match status" value="1"/>
</dbReference>
<organism evidence="2 3">
    <name type="scientific">Peribacillus deserti</name>
    <dbReference type="NCBI Taxonomy" id="673318"/>
    <lineage>
        <taxon>Bacteria</taxon>
        <taxon>Bacillati</taxon>
        <taxon>Bacillota</taxon>
        <taxon>Bacilli</taxon>
        <taxon>Bacillales</taxon>
        <taxon>Bacillaceae</taxon>
        <taxon>Peribacillus</taxon>
    </lineage>
</organism>
<accession>A0ABS2QGF4</accession>
<name>A0ABS2QGF4_9BACI</name>
<protein>
    <submittedName>
        <fullName evidence="2">Glycerophosphoryl diester phosphodiesterase</fullName>
        <ecNumber evidence="2">3.1.4.46</ecNumber>
    </submittedName>
</protein>
<proteinExistence type="predicted"/>
<gene>
    <name evidence="2" type="ORF">JOC77_000975</name>
</gene>
<keyword evidence="2" id="KW-0378">Hydrolase</keyword>
<dbReference type="InterPro" id="IPR030395">
    <property type="entry name" value="GP_PDE_dom"/>
</dbReference>
<evidence type="ECO:0000313" key="3">
    <source>
        <dbReference type="Proteomes" id="UP000823486"/>
    </source>
</evidence>
<dbReference type="EC" id="3.1.4.46" evidence="2"/>
<dbReference type="SUPFAM" id="SSF51695">
    <property type="entry name" value="PLC-like phosphodiesterases"/>
    <property type="match status" value="1"/>
</dbReference>
<evidence type="ECO:0000313" key="2">
    <source>
        <dbReference type="EMBL" id="MBM7691568.1"/>
    </source>
</evidence>
<feature type="domain" description="GP-PDE" evidence="1">
    <location>
        <begin position="38"/>
        <end position="278"/>
    </location>
</feature>
<evidence type="ECO:0000259" key="1">
    <source>
        <dbReference type="PROSITE" id="PS51704"/>
    </source>
</evidence>
<dbReference type="PANTHER" id="PTHR46211:SF1">
    <property type="entry name" value="GLYCEROPHOSPHODIESTER PHOSPHODIESTERASE, CYTOPLASMIC"/>
    <property type="match status" value="1"/>
</dbReference>
<dbReference type="InterPro" id="IPR017946">
    <property type="entry name" value="PLC-like_Pdiesterase_TIM-brl"/>
</dbReference>
<reference evidence="2 3" key="1">
    <citation type="submission" date="2021-01" db="EMBL/GenBank/DDBJ databases">
        <title>Genomic Encyclopedia of Type Strains, Phase IV (KMG-IV): sequencing the most valuable type-strain genomes for metagenomic binning, comparative biology and taxonomic classification.</title>
        <authorList>
            <person name="Goeker M."/>
        </authorList>
    </citation>
    <scope>NUCLEOTIDE SEQUENCE [LARGE SCALE GENOMIC DNA]</scope>
    <source>
        <strain evidence="2 3">DSM 105482</strain>
    </source>
</reference>
<dbReference type="Proteomes" id="UP000823486">
    <property type="component" value="Unassembled WGS sequence"/>
</dbReference>
<dbReference type="PANTHER" id="PTHR46211">
    <property type="entry name" value="GLYCEROPHOSPHORYL DIESTER PHOSPHODIESTERASE"/>
    <property type="match status" value="1"/>
</dbReference>
<dbReference type="GO" id="GO:0008889">
    <property type="term" value="F:glycerophosphodiester phosphodiesterase activity"/>
    <property type="evidence" value="ECO:0007669"/>
    <property type="project" value="UniProtKB-EC"/>
</dbReference>
<keyword evidence="3" id="KW-1185">Reference proteome</keyword>
<dbReference type="EMBL" id="JAFBFI010000003">
    <property type="protein sequence ID" value="MBM7691568.1"/>
    <property type="molecule type" value="Genomic_DNA"/>
</dbReference>
<dbReference type="Pfam" id="PF03009">
    <property type="entry name" value="GDPD"/>
    <property type="match status" value="1"/>
</dbReference>
<dbReference type="PROSITE" id="PS51704">
    <property type="entry name" value="GP_PDE"/>
    <property type="match status" value="1"/>
</dbReference>
<dbReference type="RefSeq" id="WP_204539353.1">
    <property type="nucleotide sequence ID" value="NZ_JAFBFI010000003.1"/>
</dbReference>
<comment type="caution">
    <text evidence="2">The sequence shown here is derived from an EMBL/GenBank/DDBJ whole genome shotgun (WGS) entry which is preliminary data.</text>
</comment>
<sequence>MWNHSQKTMLGIGFALTLLFNSNQHTFAAESKGELTKVDNVAHRGASGYAPENTISAFDKAVDMKADYIEIDVQRSKDGELVIIHDNTVDRTTNGSGSVKNLTFEELRNLDAGSWKAEEFSGEKIPTFDEVLDRYHGKTGILIEMKSPELYPGIEEEVAGELIERNLDKPQNEKIIIQSFNFESMKKMNSLLPAVPIGVLTSSKKDTTDQALKDFAAYADYVNPSYGIVTQDLVSKVHSLDMKISSWTVRSQQAADFLLDMDVDAIITDYPDYVLPRK</sequence>